<dbReference type="PANTHER" id="PTHR30405:SF11">
    <property type="entry name" value="RNA-GUIDED DNA ENDONUCLEASE RV2885C-RELATED"/>
    <property type="match status" value="1"/>
</dbReference>
<dbReference type="Pfam" id="PF01385">
    <property type="entry name" value="OrfB_IS605"/>
    <property type="match status" value="1"/>
</dbReference>
<dbReference type="NCBIfam" id="TIGR01766">
    <property type="entry name" value="IS200/IS605 family accessory protein TnpB-like domain"/>
    <property type="match status" value="1"/>
</dbReference>
<protein>
    <submittedName>
        <fullName evidence="8">Transposase</fullName>
    </submittedName>
</protein>
<organism evidence="8 10">
    <name type="scientific">Thermoproteota archaeon</name>
    <dbReference type="NCBI Taxonomy" id="2056631"/>
    <lineage>
        <taxon>Archaea</taxon>
        <taxon>Thermoproteota</taxon>
    </lineage>
</organism>
<keyword evidence="4" id="KW-0238">DNA-binding</keyword>
<evidence type="ECO:0000256" key="2">
    <source>
        <dbReference type="ARBA" id="ARBA00011044"/>
    </source>
</evidence>
<evidence type="ECO:0000313" key="10">
    <source>
        <dbReference type="Proteomes" id="UP000316080"/>
    </source>
</evidence>
<dbReference type="Pfam" id="PF07282">
    <property type="entry name" value="Cas12f1-like_TNB"/>
    <property type="match status" value="1"/>
</dbReference>
<dbReference type="EMBL" id="RXIH01000018">
    <property type="protein sequence ID" value="RZN56715.1"/>
    <property type="molecule type" value="Genomic_DNA"/>
</dbReference>
<reference evidence="9 11" key="1">
    <citation type="journal article" date="2019" name="Nat. Microbiol.">
        <title>Expanding anaerobic alkane metabolism in the domain of Archaea.</title>
        <authorList>
            <person name="Wang Y."/>
            <person name="Wegener G."/>
            <person name="Hou J."/>
            <person name="Wang F."/>
            <person name="Xiao X."/>
        </authorList>
    </citation>
    <scope>NUCLEOTIDE SEQUENCE [LARGE SCALE GENOMIC DNA]</scope>
    <source>
        <strain evidence="9">WYZ-LMO11</strain>
    </source>
</reference>
<keyword evidence="5" id="KW-0233">DNA recombination</keyword>
<evidence type="ECO:0000256" key="1">
    <source>
        <dbReference type="ARBA" id="ARBA00008761"/>
    </source>
</evidence>
<evidence type="ECO:0000313" key="11">
    <source>
        <dbReference type="Proteomes" id="UP000317265"/>
    </source>
</evidence>
<feature type="domain" description="Cas12f1-like TNB" evidence="7">
    <location>
        <begin position="196"/>
        <end position="257"/>
    </location>
</feature>
<dbReference type="EMBL" id="QNVI01000066">
    <property type="protein sequence ID" value="TDA37648.1"/>
    <property type="molecule type" value="Genomic_DNA"/>
</dbReference>
<dbReference type="Proteomes" id="UP000317265">
    <property type="component" value="Unassembled WGS sequence"/>
</dbReference>
<evidence type="ECO:0000313" key="8">
    <source>
        <dbReference type="EMBL" id="RZN56715.1"/>
    </source>
</evidence>
<sequence>EKPPTLVYNRSYYLFEQGKEFRYWAKICGVSCPLELEDRQLELIKKAERIGEAKLVKRDGEWYLYISVEVKEPEQIRPNGVLGVDLGLRNSAVITASRPKFIKHRRLLYKVTQYWKQIDKLKSKLPKGQRSSKRIRRIWRKIDRINNFIAHDTSAKIVKLAVQKQYAIALERLKNLPTNGYNREWSRRLSNWIRRKTIKYIEYKARFNGVAIIEVNPAYSSRICHFCGGKGERFSSRFRCKVCEREYDADYNASVNIAKRATSLLAGLSNPACRGLGDEPTKLPTSVVE</sequence>
<dbReference type="InterPro" id="IPR001959">
    <property type="entry name" value="Transposase"/>
</dbReference>
<evidence type="ECO:0000256" key="5">
    <source>
        <dbReference type="ARBA" id="ARBA00023172"/>
    </source>
</evidence>
<evidence type="ECO:0000259" key="6">
    <source>
        <dbReference type="Pfam" id="PF01385"/>
    </source>
</evidence>
<evidence type="ECO:0000259" key="7">
    <source>
        <dbReference type="Pfam" id="PF07282"/>
    </source>
</evidence>
<dbReference type="InterPro" id="IPR051399">
    <property type="entry name" value="RNA-guided_DNA_endo/Transpos"/>
</dbReference>
<comment type="similarity">
    <text evidence="2">In the N-terminal section; belongs to the transposase 2 family.</text>
</comment>
<dbReference type="GO" id="GO:0006310">
    <property type="term" value="P:DNA recombination"/>
    <property type="evidence" value="ECO:0007669"/>
    <property type="project" value="UniProtKB-KW"/>
</dbReference>
<dbReference type="GO" id="GO:0003677">
    <property type="term" value="F:DNA binding"/>
    <property type="evidence" value="ECO:0007669"/>
    <property type="project" value="UniProtKB-KW"/>
</dbReference>
<evidence type="ECO:0000313" key="9">
    <source>
        <dbReference type="EMBL" id="TDA37648.1"/>
    </source>
</evidence>
<dbReference type="PANTHER" id="PTHR30405">
    <property type="entry name" value="TRANSPOSASE"/>
    <property type="match status" value="1"/>
</dbReference>
<dbReference type="AlphaFoldDB" id="A0A520KGF2"/>
<gene>
    <name evidence="9" type="ORF">DSO09_06470</name>
    <name evidence="8" type="ORF">EF809_02160</name>
</gene>
<name>A0A520KGF2_9CREN</name>
<evidence type="ECO:0000256" key="3">
    <source>
        <dbReference type="ARBA" id="ARBA00022578"/>
    </source>
</evidence>
<keyword evidence="3" id="KW-0815">Transposition</keyword>
<dbReference type="InterPro" id="IPR010095">
    <property type="entry name" value="Cas12f1-like_TNB"/>
</dbReference>
<proteinExistence type="inferred from homology"/>
<reference evidence="8 10" key="2">
    <citation type="journal article" date="2019" name="Nat. Microbiol.">
        <title>Wide diversity of methane and short-chain alkane metabolisms in uncultured archaea.</title>
        <authorList>
            <person name="Borrel G."/>
            <person name="Adam P.S."/>
            <person name="McKay L.J."/>
            <person name="Chen L.X."/>
            <person name="Sierra-Garcia I.N."/>
            <person name="Sieber C.M."/>
            <person name="Letourneur Q."/>
            <person name="Ghozlane A."/>
            <person name="Andersen G.L."/>
            <person name="Li W.J."/>
            <person name="Hallam S.J."/>
            <person name="Muyzer G."/>
            <person name="de Oliveira V.M."/>
            <person name="Inskeep W.P."/>
            <person name="Banfield J.F."/>
            <person name="Gribaldo S."/>
        </authorList>
    </citation>
    <scope>NUCLEOTIDE SEQUENCE [LARGE SCALE GENOMIC DNA]</scope>
    <source>
        <strain evidence="8">Verst-YHS</strain>
    </source>
</reference>
<accession>A0A520KGF2</accession>
<feature type="domain" description="Probable transposase IS891/IS1136/IS1341" evidence="6">
    <location>
        <begin position="66"/>
        <end position="164"/>
    </location>
</feature>
<dbReference type="Proteomes" id="UP000316080">
    <property type="component" value="Unassembled WGS sequence"/>
</dbReference>
<evidence type="ECO:0000256" key="4">
    <source>
        <dbReference type="ARBA" id="ARBA00023125"/>
    </source>
</evidence>
<comment type="caution">
    <text evidence="8">The sequence shown here is derived from an EMBL/GenBank/DDBJ whole genome shotgun (WGS) entry which is preliminary data.</text>
</comment>
<dbReference type="GO" id="GO:0032196">
    <property type="term" value="P:transposition"/>
    <property type="evidence" value="ECO:0007669"/>
    <property type="project" value="UniProtKB-KW"/>
</dbReference>
<comment type="similarity">
    <text evidence="1">In the C-terminal section; belongs to the transposase 35 family.</text>
</comment>
<dbReference type="NCBIfam" id="NF040570">
    <property type="entry name" value="guided_TnpB"/>
    <property type="match status" value="1"/>
</dbReference>
<feature type="non-terminal residue" evidence="8">
    <location>
        <position position="1"/>
    </location>
</feature>